<organism evidence="2 3">
    <name type="scientific">Vibrio splendidus</name>
    <dbReference type="NCBI Taxonomy" id="29497"/>
    <lineage>
        <taxon>Bacteria</taxon>
        <taxon>Pseudomonadati</taxon>
        <taxon>Pseudomonadota</taxon>
        <taxon>Gammaproteobacteria</taxon>
        <taxon>Vibrionales</taxon>
        <taxon>Vibrionaceae</taxon>
        <taxon>Vibrio</taxon>
    </lineage>
</organism>
<dbReference type="EMBL" id="PIFK01000031">
    <property type="protein sequence ID" value="PTP31271.1"/>
    <property type="molecule type" value="Genomic_DNA"/>
</dbReference>
<keyword evidence="1" id="KW-0472">Membrane</keyword>
<keyword evidence="1" id="KW-0812">Transmembrane</keyword>
<comment type="caution">
    <text evidence="2">The sequence shown here is derived from an EMBL/GenBank/DDBJ whole genome shotgun (WGS) entry which is preliminary data.</text>
</comment>
<dbReference type="Proteomes" id="UP000244197">
    <property type="component" value="Unassembled WGS sequence"/>
</dbReference>
<feature type="transmembrane region" description="Helical" evidence="1">
    <location>
        <begin position="170"/>
        <end position="190"/>
    </location>
</feature>
<feature type="transmembrane region" description="Helical" evidence="1">
    <location>
        <begin position="236"/>
        <end position="254"/>
    </location>
</feature>
<evidence type="ECO:0000313" key="3">
    <source>
        <dbReference type="Proteomes" id="UP000244197"/>
    </source>
</evidence>
<feature type="transmembrane region" description="Helical" evidence="1">
    <location>
        <begin position="90"/>
        <end position="116"/>
    </location>
</feature>
<accession>A0A2T5ETG2</accession>
<protein>
    <submittedName>
        <fullName evidence="2">EpsG family protein</fullName>
    </submittedName>
</protein>
<feature type="transmembrane region" description="Helical" evidence="1">
    <location>
        <begin position="197"/>
        <end position="216"/>
    </location>
</feature>
<dbReference type="AlphaFoldDB" id="A0A2T5ETG2"/>
<gene>
    <name evidence="2" type="ORF">CWO07_16090</name>
</gene>
<proteinExistence type="predicted"/>
<feature type="transmembrane region" description="Helical" evidence="1">
    <location>
        <begin position="324"/>
        <end position="348"/>
    </location>
</feature>
<sequence>MLIYWLLFFCVFLFALQERSEIYEVGTFNLSKVPVTWLVMLIALTLLIGFRHVVGGDWFSYIRHFEIVKSVDFVDLFYLKDPGYQFLNYIASYIGGGIYTVNLIAGGFFSFGLILFCRTQPRPMMALLAAIPYMTIVISMGYSRQSIALGIAMIALCSLIHKSILKFTLWIILAGLFHKSAVLLIPLAALLSSKNKWLSIVWAGIAGFAAYSTLLADHVDTLYTSYVEAQYQSQGALIRVIMCVFPASLFLYFRHLFNMTDKEKQLWTWFSILSVVAFLMLFLTSASTAVDRVALYLLPLQLVIFSHLPEVLGRPDKLNIHWVILICFYYALVQFVWLFFASHAFAWLPYQFYPFTLL</sequence>
<feature type="transmembrane region" description="Helical" evidence="1">
    <location>
        <begin position="147"/>
        <end position="164"/>
    </location>
</feature>
<evidence type="ECO:0000256" key="1">
    <source>
        <dbReference type="SAM" id="Phobius"/>
    </source>
</evidence>
<keyword evidence="1" id="KW-1133">Transmembrane helix</keyword>
<dbReference type="Pfam" id="PF14897">
    <property type="entry name" value="EpsG"/>
    <property type="match status" value="1"/>
</dbReference>
<feature type="transmembrane region" description="Helical" evidence="1">
    <location>
        <begin position="293"/>
        <end position="312"/>
    </location>
</feature>
<feature type="transmembrane region" description="Helical" evidence="1">
    <location>
        <begin position="266"/>
        <end position="287"/>
    </location>
</feature>
<feature type="transmembrane region" description="Helical" evidence="1">
    <location>
        <begin position="36"/>
        <end position="54"/>
    </location>
</feature>
<dbReference type="RefSeq" id="WP_108187943.1">
    <property type="nucleotide sequence ID" value="NZ_PIFK01000031.1"/>
</dbReference>
<name>A0A2T5ETG2_VIBSP</name>
<dbReference type="InterPro" id="IPR049458">
    <property type="entry name" value="EpsG-like"/>
</dbReference>
<feature type="transmembrane region" description="Helical" evidence="1">
    <location>
        <begin position="122"/>
        <end position="140"/>
    </location>
</feature>
<reference evidence="2 3" key="1">
    <citation type="submission" date="2017-11" db="EMBL/GenBank/DDBJ databases">
        <title>Population delineation of vibrios coincides with oyster pathogenicity.</title>
        <authorList>
            <person name="Bruto M."/>
            <person name="Labreuche Y."/>
            <person name="James A."/>
            <person name="Piel D."/>
            <person name="Chenivesse S."/>
            <person name="Petton B."/>
            <person name="Polz M.F."/>
            <person name="Le Roux F."/>
        </authorList>
    </citation>
    <scope>NUCLEOTIDE SEQUENCE [LARGE SCALE GENOMIC DNA]</scope>
    <source>
        <strain evidence="2 3">FF_144</strain>
    </source>
</reference>
<evidence type="ECO:0000313" key="2">
    <source>
        <dbReference type="EMBL" id="PTP31271.1"/>
    </source>
</evidence>